<dbReference type="Proteomes" id="UP000234681">
    <property type="component" value="Chromosome 10"/>
</dbReference>
<evidence type="ECO:0000313" key="1">
    <source>
        <dbReference type="EMBL" id="EDM05640.1"/>
    </source>
</evidence>
<proteinExistence type="predicted"/>
<name>A6HHY3_RAT</name>
<protein>
    <submittedName>
        <fullName evidence="1">RCG32576</fullName>
    </submittedName>
</protein>
<dbReference type="EMBL" id="CH473948">
    <property type="protein sequence ID" value="EDM05640.1"/>
    <property type="molecule type" value="Genomic_DNA"/>
</dbReference>
<dbReference type="AlphaFoldDB" id="A6HHY3"/>
<gene>
    <name evidence="1" type="ORF">rCG_32576</name>
</gene>
<accession>A6HHY3</accession>
<sequence length="60" mass="6497">MRSSQNKSTLKIGTIFFPQVGGGGGGGGVKCPTRFMFGWDVMGVVPLELDEHNQNKRTLD</sequence>
<evidence type="ECO:0000313" key="2">
    <source>
        <dbReference type="Proteomes" id="UP000234681"/>
    </source>
</evidence>
<reference evidence="1 2" key="1">
    <citation type="submission" date="2005-07" db="EMBL/GenBank/DDBJ databases">
        <authorList>
            <person name="Mural R.J."/>
            <person name="Li P.W."/>
            <person name="Adams M.D."/>
            <person name="Amanatides P.G."/>
            <person name="Baden-Tillson H."/>
            <person name="Barnstead M."/>
            <person name="Chin S.H."/>
            <person name="Dew I."/>
            <person name="Evans C.A."/>
            <person name="Ferriera S."/>
            <person name="Flanigan M."/>
            <person name="Fosler C."/>
            <person name="Glodek A."/>
            <person name="Gu Z."/>
            <person name="Holt R.A."/>
            <person name="Jennings D."/>
            <person name="Kraft C.L."/>
            <person name="Lu F."/>
            <person name="Nguyen T."/>
            <person name="Nusskern D.R."/>
            <person name="Pfannkoch C.M."/>
            <person name="Sitter C."/>
            <person name="Sutton G.G."/>
            <person name="Venter J.C."/>
            <person name="Wang Z."/>
            <person name="Woodage T."/>
            <person name="Zheng X.H."/>
            <person name="Zhong F."/>
        </authorList>
    </citation>
    <scope>NUCLEOTIDE SEQUENCE [LARGE SCALE GENOMIC DNA]</scope>
    <source>
        <strain>BN</strain>
        <strain evidence="2">Sprague-Dawley</strain>
    </source>
</reference>
<organism evidence="1 2">
    <name type="scientific">Rattus norvegicus</name>
    <name type="common">Rat</name>
    <dbReference type="NCBI Taxonomy" id="10116"/>
    <lineage>
        <taxon>Eukaryota</taxon>
        <taxon>Metazoa</taxon>
        <taxon>Chordata</taxon>
        <taxon>Craniata</taxon>
        <taxon>Vertebrata</taxon>
        <taxon>Euteleostomi</taxon>
        <taxon>Mammalia</taxon>
        <taxon>Eutheria</taxon>
        <taxon>Euarchontoglires</taxon>
        <taxon>Glires</taxon>
        <taxon>Rodentia</taxon>
        <taxon>Myomorpha</taxon>
        <taxon>Muroidea</taxon>
        <taxon>Muridae</taxon>
        <taxon>Murinae</taxon>
        <taxon>Rattus</taxon>
    </lineage>
</organism>